<dbReference type="EMBL" id="JAPHNI010000963">
    <property type="protein sequence ID" value="KAJ8107281.1"/>
    <property type="molecule type" value="Genomic_DNA"/>
</dbReference>
<name>A0ACC2HXP0_9PLEO</name>
<keyword evidence="2" id="KW-1185">Reference proteome</keyword>
<gene>
    <name evidence="1" type="ORF">OPT61_g8975</name>
</gene>
<protein>
    <submittedName>
        <fullName evidence="1">Uncharacterized protein</fullName>
    </submittedName>
</protein>
<evidence type="ECO:0000313" key="1">
    <source>
        <dbReference type="EMBL" id="KAJ8107281.1"/>
    </source>
</evidence>
<accession>A0ACC2HXP0</accession>
<sequence length="746" mass="84383">MERCAVCNDQEKRNEDDARLTFVVTPAVLNHSAFVNGCESCLVILEGFRQGGQTLYQKNFQRLARTITARCCAQQNGRAETLVLETYFYDDRPKLELELYSSQPHPWKAILPRSTTGHHPLSARSLEWTQARLGECDRLHSACRRPSKIYLPKRVLFLQRSGSGRISVRLLEPKPGDQGAYIALSHCWGNSQSCVTAHPTPENANSTLEHRKRGIPWSTLPKTFQDAIDLTSLLGIDFIWIDSLCIIQNDKEDWAAESAKMADIYEFASLTLSATASAGDSYGCFSTSFSTSRSLLVSLPEDVGTCEIAVRKPIAHWDAIGQGEMHARFPLMSRGWAFQERLLSRRVLHFSEEELVWECRELSACECGGFGKQISPAGAFHQAIRISEDERQDATGHQQQVQEDLRIRNSQEDAVEKLWKTNKYGLRRSSARSISWLHKQEEAETILPPYVESDPWIDTSKMRECANYVFDFHRIVEKYSTLNLTKRSDCLPALSGLCKRIQHVRGEYAAGLWVESLAFDLLWRVERLSVTPRKTPHSEEESCGPSWSWVSALDPVAYWQDIINFHDPARLFKPPSMGQADTQQAKPFSRPTCLGRNLRSDCVLLKKAEKGMNPFGRVAYAILKGEASTTTATLRYTYSSFWLDGTNKLDLSRYKLTIGADGIIELQFWADYALAAEGPGQISNGTELTLLLVHPRVCLVLMDTGLGYSSIPQYRRVGITRISDDMVDRYRIDWMEFSEVTAFSIV</sequence>
<evidence type="ECO:0000313" key="2">
    <source>
        <dbReference type="Proteomes" id="UP001153331"/>
    </source>
</evidence>
<proteinExistence type="predicted"/>
<organism evidence="1 2">
    <name type="scientific">Boeremia exigua</name>
    <dbReference type="NCBI Taxonomy" id="749465"/>
    <lineage>
        <taxon>Eukaryota</taxon>
        <taxon>Fungi</taxon>
        <taxon>Dikarya</taxon>
        <taxon>Ascomycota</taxon>
        <taxon>Pezizomycotina</taxon>
        <taxon>Dothideomycetes</taxon>
        <taxon>Pleosporomycetidae</taxon>
        <taxon>Pleosporales</taxon>
        <taxon>Pleosporineae</taxon>
        <taxon>Didymellaceae</taxon>
        <taxon>Boeremia</taxon>
    </lineage>
</organism>
<reference evidence="1" key="1">
    <citation type="submission" date="2022-11" db="EMBL/GenBank/DDBJ databases">
        <title>Genome Sequence of Boeremia exigua.</title>
        <authorList>
            <person name="Buettner E."/>
        </authorList>
    </citation>
    <scope>NUCLEOTIDE SEQUENCE</scope>
    <source>
        <strain evidence="1">CU02</strain>
    </source>
</reference>
<comment type="caution">
    <text evidence="1">The sequence shown here is derived from an EMBL/GenBank/DDBJ whole genome shotgun (WGS) entry which is preliminary data.</text>
</comment>
<dbReference type="Proteomes" id="UP001153331">
    <property type="component" value="Unassembled WGS sequence"/>
</dbReference>